<comment type="caution">
    <text evidence="1">The sequence shown here is derived from an EMBL/GenBank/DDBJ whole genome shotgun (WGS) entry which is preliminary data.</text>
</comment>
<accession>A0A0G1MK42</accession>
<dbReference type="AlphaFoldDB" id="A0A0G1MK42"/>
<reference evidence="1 2" key="1">
    <citation type="journal article" date="2015" name="Nature">
        <title>rRNA introns, odd ribosomes, and small enigmatic genomes across a large radiation of phyla.</title>
        <authorList>
            <person name="Brown C.T."/>
            <person name="Hug L.A."/>
            <person name="Thomas B.C."/>
            <person name="Sharon I."/>
            <person name="Castelle C.J."/>
            <person name="Singh A."/>
            <person name="Wilkins M.J."/>
            <person name="Williams K.H."/>
            <person name="Banfield J.F."/>
        </authorList>
    </citation>
    <scope>NUCLEOTIDE SEQUENCE [LARGE SCALE GENOMIC DNA]</scope>
</reference>
<dbReference type="Proteomes" id="UP000034835">
    <property type="component" value="Unassembled WGS sequence"/>
</dbReference>
<gene>
    <name evidence="1" type="ORF">UW68_C0039G0012</name>
</gene>
<dbReference type="EMBL" id="LCJG01000039">
    <property type="protein sequence ID" value="KKT72374.1"/>
    <property type="molecule type" value="Genomic_DNA"/>
</dbReference>
<dbReference type="STRING" id="1618384.UW68_C0039G0012"/>
<proteinExistence type="predicted"/>
<organism evidence="1 2">
    <name type="scientific">Candidatus Collierbacteria bacterium GW2011_GWB1_44_6</name>
    <dbReference type="NCBI Taxonomy" id="1618384"/>
    <lineage>
        <taxon>Bacteria</taxon>
        <taxon>Candidatus Collieribacteriota</taxon>
    </lineage>
</organism>
<protein>
    <submittedName>
        <fullName evidence="1">Uncharacterized protein</fullName>
    </submittedName>
</protein>
<evidence type="ECO:0000313" key="1">
    <source>
        <dbReference type="EMBL" id="KKT72374.1"/>
    </source>
</evidence>
<name>A0A0G1MK42_9BACT</name>
<sequence length="84" mass="9376">MITTYVYRFRIGLAERVEEVLHDLSVACGMFGGKFKAEKEIEFGGETFLLTLEIETILIDQVFVGGYRFQGLLLAQGGTLISQP</sequence>
<evidence type="ECO:0000313" key="2">
    <source>
        <dbReference type="Proteomes" id="UP000034835"/>
    </source>
</evidence>